<proteinExistence type="predicted"/>
<evidence type="ECO:0000313" key="1">
    <source>
        <dbReference type="EMBL" id="RPD55723.1"/>
    </source>
</evidence>
<dbReference type="AlphaFoldDB" id="A0A5C2RXE0"/>
<protein>
    <recommendedName>
        <fullName evidence="3">F-box domain-containing protein</fullName>
    </recommendedName>
</protein>
<dbReference type="EMBL" id="ML122293">
    <property type="protein sequence ID" value="RPD55723.1"/>
    <property type="molecule type" value="Genomic_DNA"/>
</dbReference>
<keyword evidence="2" id="KW-1185">Reference proteome</keyword>
<evidence type="ECO:0000313" key="2">
    <source>
        <dbReference type="Proteomes" id="UP000313359"/>
    </source>
</evidence>
<gene>
    <name evidence="1" type="ORF">L227DRAFT_299402</name>
</gene>
<dbReference type="Proteomes" id="UP000313359">
    <property type="component" value="Unassembled WGS sequence"/>
</dbReference>
<reference evidence="1" key="1">
    <citation type="journal article" date="2018" name="Genome Biol. Evol.">
        <title>Genomics and development of Lentinus tigrinus, a white-rot wood-decaying mushroom with dimorphic fruiting bodies.</title>
        <authorList>
            <person name="Wu B."/>
            <person name="Xu Z."/>
            <person name="Knudson A."/>
            <person name="Carlson A."/>
            <person name="Chen N."/>
            <person name="Kovaka S."/>
            <person name="LaButti K."/>
            <person name="Lipzen A."/>
            <person name="Pennachio C."/>
            <person name="Riley R."/>
            <person name="Schakwitz W."/>
            <person name="Umezawa K."/>
            <person name="Ohm R.A."/>
            <person name="Grigoriev I.V."/>
            <person name="Nagy L.G."/>
            <person name="Gibbons J."/>
            <person name="Hibbett D."/>
        </authorList>
    </citation>
    <scope>NUCLEOTIDE SEQUENCE [LARGE SCALE GENOMIC DNA]</scope>
    <source>
        <strain evidence="1">ALCF2SS1-6</strain>
    </source>
</reference>
<organism evidence="1 2">
    <name type="scientific">Lentinus tigrinus ALCF2SS1-6</name>
    <dbReference type="NCBI Taxonomy" id="1328759"/>
    <lineage>
        <taxon>Eukaryota</taxon>
        <taxon>Fungi</taxon>
        <taxon>Dikarya</taxon>
        <taxon>Basidiomycota</taxon>
        <taxon>Agaricomycotina</taxon>
        <taxon>Agaricomycetes</taxon>
        <taxon>Polyporales</taxon>
        <taxon>Polyporaceae</taxon>
        <taxon>Lentinus</taxon>
    </lineage>
</organism>
<accession>A0A5C2RXE0</accession>
<name>A0A5C2RXE0_9APHY</name>
<sequence length="456" mass="52696">MRFGRRRHEQTSRMFPYRIRRLSAWLHEAWQRVTRGPSPSPIPESAVSRKNMPPYMPPEITDTIISAVPLERYYPIIRPSRTHTLAMCALVCRAWLPRSRVELFKHIPIEDDHTYDLLVERVLHSETMSRYLTSVDSLALSRHGSARPSKAARLLFVEFAGKLPGLRTLRVFNVDFTQQRPSVRWPLLLSQFRTITSLRLFGCQFSSFSDVRRLLTALPLLSTLAIFDLTWPVVSHEVHLQTTLCPRTFWPELHTLWIYPLSPQCAALFLRWMTGALHGSPVKELRCDSSNLPSTGSLRESVDAFVGRVGPSVTDLNIRITDNLPLSAFIALERLSCSLYKYQGNWRGVASVLQGVSSSAIQSITFDYVYTHRWHSRKNNDSTSLRFDDDTLGELDRVLSGEPFRRLQEVILCVLAQQEEDEKRLRAHARRCLPKLHKRKILRLYINERLQRLDVD</sequence>
<evidence type="ECO:0008006" key="3">
    <source>
        <dbReference type="Google" id="ProtNLM"/>
    </source>
</evidence>